<dbReference type="Proteomes" id="UP001595855">
    <property type="component" value="Unassembled WGS sequence"/>
</dbReference>
<sequence>MDAVLETYDATDFALWPVADPPAKHLLSLSGRLSVRETGTAMAVLTSYNKSHHKARARGPEDSTGQVSQLLSTDQVIAPGGIRIQDTSTGVTAPPGCCFGLENWRDWLDFMNAEEPWLGHDPTPRTEHTGTTVHLWPDAEHPAGAPIALPLARLPELLGSVQAQLIAFLASVEEWATRYAPPLADALVAKLDEDLTIGAPLRDGQS</sequence>
<name>A0ABV9X4Z2_9ACTN</name>
<accession>A0ABV9X4Z2</accession>
<keyword evidence="2" id="KW-1185">Reference proteome</keyword>
<organism evidence="1 2">
    <name type="scientific">Streptomyces lienomycini</name>
    <dbReference type="NCBI Taxonomy" id="284035"/>
    <lineage>
        <taxon>Bacteria</taxon>
        <taxon>Bacillati</taxon>
        <taxon>Actinomycetota</taxon>
        <taxon>Actinomycetes</taxon>
        <taxon>Kitasatosporales</taxon>
        <taxon>Streptomycetaceae</taxon>
        <taxon>Streptomyces</taxon>
    </lineage>
</organism>
<evidence type="ECO:0000313" key="2">
    <source>
        <dbReference type="Proteomes" id="UP001595855"/>
    </source>
</evidence>
<gene>
    <name evidence="1" type="ORF">ACFPRC_35565</name>
</gene>
<evidence type="ECO:0000313" key="1">
    <source>
        <dbReference type="EMBL" id="MFC5020154.1"/>
    </source>
</evidence>
<protein>
    <submittedName>
        <fullName evidence="1">Uncharacterized protein</fullName>
    </submittedName>
</protein>
<reference evidence="2" key="1">
    <citation type="journal article" date="2019" name="Int. J. Syst. Evol. Microbiol.">
        <title>The Global Catalogue of Microorganisms (GCM) 10K type strain sequencing project: providing services to taxonomists for standard genome sequencing and annotation.</title>
        <authorList>
            <consortium name="The Broad Institute Genomics Platform"/>
            <consortium name="The Broad Institute Genome Sequencing Center for Infectious Disease"/>
            <person name="Wu L."/>
            <person name="Ma J."/>
        </authorList>
    </citation>
    <scope>NUCLEOTIDE SEQUENCE [LARGE SCALE GENOMIC DNA]</scope>
    <source>
        <strain evidence="2">CGMCC 4.1542</strain>
    </source>
</reference>
<proteinExistence type="predicted"/>
<dbReference type="EMBL" id="JBHSJO010000001">
    <property type="protein sequence ID" value="MFC5020154.1"/>
    <property type="molecule type" value="Genomic_DNA"/>
</dbReference>
<comment type="caution">
    <text evidence="1">The sequence shown here is derived from an EMBL/GenBank/DDBJ whole genome shotgun (WGS) entry which is preliminary data.</text>
</comment>
<dbReference type="RefSeq" id="WP_271417084.1">
    <property type="nucleotide sequence ID" value="NZ_BAAATN010000043.1"/>
</dbReference>